<keyword evidence="5 8" id="KW-1133">Transmembrane helix</keyword>
<evidence type="ECO:0000256" key="2">
    <source>
        <dbReference type="ARBA" id="ARBA00022448"/>
    </source>
</evidence>
<keyword evidence="7 8" id="KW-0472">Membrane</keyword>
<dbReference type="InterPro" id="IPR003445">
    <property type="entry name" value="Cat_transpt"/>
</dbReference>
<dbReference type="PANTHER" id="PTHR32024:SF1">
    <property type="entry name" value="KTR SYSTEM POTASSIUM UPTAKE PROTEIN B"/>
    <property type="match status" value="1"/>
</dbReference>
<keyword evidence="6" id="KW-0406">Ion transport</keyword>
<keyword evidence="10" id="KW-1185">Reference proteome</keyword>
<feature type="transmembrane region" description="Helical" evidence="8">
    <location>
        <begin position="236"/>
        <end position="254"/>
    </location>
</feature>
<feature type="transmembrane region" description="Helical" evidence="8">
    <location>
        <begin position="80"/>
        <end position="105"/>
    </location>
</feature>
<feature type="transmembrane region" description="Helical" evidence="8">
    <location>
        <begin position="356"/>
        <end position="377"/>
    </location>
</feature>
<evidence type="ECO:0000256" key="8">
    <source>
        <dbReference type="SAM" id="Phobius"/>
    </source>
</evidence>
<gene>
    <name evidence="9" type="ORF">M2152_002401</name>
</gene>
<keyword evidence="4 8" id="KW-0812">Transmembrane</keyword>
<dbReference type="RefSeq" id="WP_322134504.1">
    <property type="nucleotide sequence ID" value="NZ_CP085036.1"/>
</dbReference>
<feature type="transmembrane region" description="Helical" evidence="8">
    <location>
        <begin position="21"/>
        <end position="40"/>
    </location>
</feature>
<organism evidence="9 10">
    <name type="scientific">Antiquaquibacter oligotrophicus</name>
    <dbReference type="NCBI Taxonomy" id="2880260"/>
    <lineage>
        <taxon>Bacteria</taxon>
        <taxon>Bacillati</taxon>
        <taxon>Actinomycetota</taxon>
        <taxon>Actinomycetes</taxon>
        <taxon>Micrococcales</taxon>
        <taxon>Microbacteriaceae</taxon>
        <taxon>Antiquaquibacter</taxon>
    </lineage>
</organism>
<keyword evidence="3" id="KW-1003">Cell membrane</keyword>
<protein>
    <submittedName>
        <fullName evidence="9">Trk system potassium uptake protein TrkH</fullName>
    </submittedName>
</protein>
<evidence type="ECO:0000256" key="4">
    <source>
        <dbReference type="ARBA" id="ARBA00022692"/>
    </source>
</evidence>
<evidence type="ECO:0000256" key="6">
    <source>
        <dbReference type="ARBA" id="ARBA00023065"/>
    </source>
</evidence>
<evidence type="ECO:0000256" key="5">
    <source>
        <dbReference type="ARBA" id="ARBA00022989"/>
    </source>
</evidence>
<proteinExistence type="predicted"/>
<accession>A0ABT6KQG3</accession>
<comment type="subcellular location">
    <subcellularLocation>
        <location evidence="1">Cell membrane</location>
        <topology evidence="1">Multi-pass membrane protein</topology>
    </subcellularLocation>
</comment>
<sequence length="451" mass="47933">MSEPGLRRRARPRLRPAQWTVGGFAAGILIGTLLLLLPVARTGEGGASPIEAFFTAVSAICVTGHVIVDTPTFWTPFGHVVILLPIQLGGIGVMTFASIVGVTIMRRLSLTSRLNAAAESRALDIADVRSLIVGVLRLSLIIEGAVALVLSLWFWLHYGRDPLESAWLGVFHAVSSFNNAGFALFSDNFMSYVADPVVSLALCASIILGGLGFPVLMQLRKFWGKPLRWNMNTRIVILMTPILLIGGAIYITAIEWNNPDTLGALDWPARILAGFFQSVQTRTAGFNSIAIGDADDSTLFGMTALMFIGGGPAGTAGGIKVTTFAVLLFILVAEIRGDGVVNVLGKRLSRAVHRQAIAVVLLSTAVVTASTVVIMLLSDLPLSPVLFETVSAFGTVGLSTGITASLPVPAQLVLCLLMVLGRLGPITFAAALALREREVLYQLPKERPIIG</sequence>
<evidence type="ECO:0000256" key="7">
    <source>
        <dbReference type="ARBA" id="ARBA00023136"/>
    </source>
</evidence>
<reference evidence="9 10" key="1">
    <citation type="submission" date="2023-04" db="EMBL/GenBank/DDBJ databases">
        <title>Genome Encyclopedia of Bacteria and Archaea VI: Functional Genomics of Type Strains.</title>
        <authorList>
            <person name="Whitman W."/>
        </authorList>
    </citation>
    <scope>NUCLEOTIDE SEQUENCE [LARGE SCALE GENOMIC DNA]</scope>
    <source>
        <strain evidence="9 10">SG_E_30_P1</strain>
    </source>
</reference>
<dbReference type="Pfam" id="PF02386">
    <property type="entry name" value="TrkH"/>
    <property type="match status" value="1"/>
</dbReference>
<evidence type="ECO:0000256" key="3">
    <source>
        <dbReference type="ARBA" id="ARBA00022475"/>
    </source>
</evidence>
<comment type="caution">
    <text evidence="9">The sequence shown here is derived from an EMBL/GenBank/DDBJ whole genome shotgun (WGS) entry which is preliminary data.</text>
</comment>
<evidence type="ECO:0000313" key="10">
    <source>
        <dbReference type="Proteomes" id="UP001160142"/>
    </source>
</evidence>
<evidence type="ECO:0000256" key="1">
    <source>
        <dbReference type="ARBA" id="ARBA00004651"/>
    </source>
</evidence>
<feature type="transmembrane region" description="Helical" evidence="8">
    <location>
        <begin position="131"/>
        <end position="154"/>
    </location>
</feature>
<evidence type="ECO:0000313" key="9">
    <source>
        <dbReference type="EMBL" id="MDH6182219.1"/>
    </source>
</evidence>
<dbReference type="PANTHER" id="PTHR32024">
    <property type="entry name" value="TRK SYSTEM POTASSIUM UPTAKE PROTEIN TRKG-RELATED"/>
    <property type="match status" value="1"/>
</dbReference>
<dbReference type="EMBL" id="JARXVQ010000001">
    <property type="protein sequence ID" value="MDH6182219.1"/>
    <property type="molecule type" value="Genomic_DNA"/>
</dbReference>
<feature type="transmembrane region" description="Helical" evidence="8">
    <location>
        <begin position="197"/>
        <end position="216"/>
    </location>
</feature>
<name>A0ABT6KQG3_9MICO</name>
<feature type="transmembrane region" description="Helical" evidence="8">
    <location>
        <begin position="315"/>
        <end position="335"/>
    </location>
</feature>
<dbReference type="Proteomes" id="UP001160142">
    <property type="component" value="Unassembled WGS sequence"/>
</dbReference>
<keyword evidence="2" id="KW-0813">Transport</keyword>